<dbReference type="SUPFAM" id="SSF55729">
    <property type="entry name" value="Acyl-CoA N-acyltransferases (Nat)"/>
    <property type="match status" value="1"/>
</dbReference>
<dbReference type="InterPro" id="IPR016181">
    <property type="entry name" value="Acyl_CoA_acyltransferase"/>
</dbReference>
<evidence type="ECO:0000313" key="5">
    <source>
        <dbReference type="Proteomes" id="UP001606301"/>
    </source>
</evidence>
<reference evidence="4 5" key="1">
    <citation type="submission" date="2024-08" db="EMBL/GenBank/DDBJ databases">
        <authorList>
            <person name="Lu H."/>
        </authorList>
    </citation>
    <scope>NUCLEOTIDE SEQUENCE [LARGE SCALE GENOMIC DNA]</scope>
    <source>
        <strain evidence="4 5">LKC17W</strain>
    </source>
</reference>
<comment type="caution">
    <text evidence="4">The sequence shown here is derived from an EMBL/GenBank/DDBJ whole genome shotgun (WGS) entry which is preliminary data.</text>
</comment>
<accession>A0ABW7FED2</accession>
<dbReference type="InterPro" id="IPR000182">
    <property type="entry name" value="GNAT_dom"/>
</dbReference>
<protein>
    <submittedName>
        <fullName evidence="4">GNAT family N-acetyltransferase</fullName>
        <ecNumber evidence="4">2.3.-.-</ecNumber>
    </submittedName>
</protein>
<dbReference type="InterPro" id="IPR050832">
    <property type="entry name" value="Bact_Acetyltransf"/>
</dbReference>
<dbReference type="Proteomes" id="UP001606301">
    <property type="component" value="Unassembled WGS sequence"/>
</dbReference>
<name>A0ABW7FED2_9BURK</name>
<dbReference type="CDD" id="cd04301">
    <property type="entry name" value="NAT_SF"/>
    <property type="match status" value="1"/>
</dbReference>
<proteinExistence type="predicted"/>
<dbReference type="GO" id="GO:0016746">
    <property type="term" value="F:acyltransferase activity"/>
    <property type="evidence" value="ECO:0007669"/>
    <property type="project" value="UniProtKB-KW"/>
</dbReference>
<dbReference type="RefSeq" id="WP_394395950.1">
    <property type="nucleotide sequence ID" value="NZ_JBIGHW010000002.1"/>
</dbReference>
<keyword evidence="2 4" id="KW-0012">Acyltransferase</keyword>
<organism evidence="4 5">
    <name type="scientific">Pelomonas margarita</name>
    <dbReference type="NCBI Taxonomy" id="3299031"/>
    <lineage>
        <taxon>Bacteria</taxon>
        <taxon>Pseudomonadati</taxon>
        <taxon>Pseudomonadota</taxon>
        <taxon>Betaproteobacteria</taxon>
        <taxon>Burkholderiales</taxon>
        <taxon>Sphaerotilaceae</taxon>
        <taxon>Roseateles</taxon>
    </lineage>
</organism>
<dbReference type="Gene3D" id="3.40.630.30">
    <property type="match status" value="1"/>
</dbReference>
<gene>
    <name evidence="4" type="ORF">ACG0Z3_05225</name>
</gene>
<evidence type="ECO:0000259" key="3">
    <source>
        <dbReference type="PROSITE" id="PS51186"/>
    </source>
</evidence>
<evidence type="ECO:0000313" key="4">
    <source>
        <dbReference type="EMBL" id="MFG6440078.1"/>
    </source>
</evidence>
<feature type="domain" description="N-acetyltransferase" evidence="3">
    <location>
        <begin position="4"/>
        <end position="152"/>
    </location>
</feature>
<sequence length="152" mass="17379">MNSHRIRIATLADLEVVAPLFDAYRQFYEQAPDVAAARHFIRDRLQRDESVILLTVNEAQEVIGFCQLYPLFCSIDARPIYQLSDLYVTPEARRSGAGRALLLAAEHHAKSTGRARLELTTARTNQTAQSLYESLGWQRDEVYFAYARRMEA</sequence>
<evidence type="ECO:0000256" key="1">
    <source>
        <dbReference type="ARBA" id="ARBA00022679"/>
    </source>
</evidence>
<dbReference type="EC" id="2.3.-.-" evidence="4"/>
<keyword evidence="1 4" id="KW-0808">Transferase</keyword>
<keyword evidence="5" id="KW-1185">Reference proteome</keyword>
<evidence type="ECO:0000256" key="2">
    <source>
        <dbReference type="ARBA" id="ARBA00023315"/>
    </source>
</evidence>
<dbReference type="EMBL" id="JBIGHW010000002">
    <property type="protein sequence ID" value="MFG6440078.1"/>
    <property type="molecule type" value="Genomic_DNA"/>
</dbReference>
<dbReference type="PROSITE" id="PS51186">
    <property type="entry name" value="GNAT"/>
    <property type="match status" value="1"/>
</dbReference>
<dbReference type="Pfam" id="PF00583">
    <property type="entry name" value="Acetyltransf_1"/>
    <property type="match status" value="1"/>
</dbReference>
<dbReference type="PANTHER" id="PTHR43877">
    <property type="entry name" value="AMINOALKYLPHOSPHONATE N-ACETYLTRANSFERASE-RELATED-RELATED"/>
    <property type="match status" value="1"/>
</dbReference>